<comment type="caution">
    <text evidence="1">The sequence shown here is derived from an EMBL/GenBank/DDBJ whole genome shotgun (WGS) entry which is preliminary data.</text>
</comment>
<organism evidence="1">
    <name type="scientific">bioreactor metagenome</name>
    <dbReference type="NCBI Taxonomy" id="1076179"/>
    <lineage>
        <taxon>unclassified sequences</taxon>
        <taxon>metagenomes</taxon>
        <taxon>ecological metagenomes</taxon>
    </lineage>
</organism>
<proteinExistence type="predicted"/>
<protein>
    <recommendedName>
        <fullName evidence="2">PsbP C-terminal domain-containing protein</fullName>
    </recommendedName>
</protein>
<accession>A0A644SNA7</accession>
<evidence type="ECO:0008006" key="2">
    <source>
        <dbReference type="Google" id="ProtNLM"/>
    </source>
</evidence>
<evidence type="ECO:0000313" key="1">
    <source>
        <dbReference type="EMBL" id="MPL55102.1"/>
    </source>
</evidence>
<gene>
    <name evidence="1" type="ORF">SDC9_00569</name>
</gene>
<sequence length="181" mass="21164">MKNSVIFTIVTILFLHFFSCQSTKTITLIGNSYDEKTNKTILTLIPYGNIQIPGKWKKANYNEISRQHFFQNENGKSIAITKNPINKYPFFKENLSNKDLVNDFVKWDLEYWKTKGIETKILSDESDKGYIIWEAKNEKSKSTTIFLFGLKNSLAYNFSAELENWNENDVKVFLISLYENN</sequence>
<dbReference type="AlphaFoldDB" id="A0A644SNA7"/>
<name>A0A644SNA7_9ZZZZ</name>
<reference evidence="1" key="1">
    <citation type="submission" date="2019-08" db="EMBL/GenBank/DDBJ databases">
        <authorList>
            <person name="Kucharzyk K."/>
            <person name="Murdoch R.W."/>
            <person name="Higgins S."/>
            <person name="Loffler F."/>
        </authorList>
    </citation>
    <scope>NUCLEOTIDE SEQUENCE</scope>
</reference>
<dbReference type="EMBL" id="VSSQ01000001">
    <property type="protein sequence ID" value="MPL55102.1"/>
    <property type="molecule type" value="Genomic_DNA"/>
</dbReference>